<protein>
    <submittedName>
        <fullName evidence="2">Uncharacterized protein</fullName>
    </submittedName>
</protein>
<dbReference type="OrthoDB" id="7875085at2"/>
<accession>A0A1H8R8A5</accession>
<dbReference type="EMBL" id="FODS01000008">
    <property type="protein sequence ID" value="SEO62640.1"/>
    <property type="molecule type" value="Genomic_DNA"/>
</dbReference>
<evidence type="ECO:0000313" key="2">
    <source>
        <dbReference type="EMBL" id="SEO62640.1"/>
    </source>
</evidence>
<evidence type="ECO:0000313" key="3">
    <source>
        <dbReference type="Proteomes" id="UP000198893"/>
    </source>
</evidence>
<sequence>MLRILSVAAALSIAALPVSAGGSKQYHAQKSQVDVPVWSYAARANYCPGGLQPVTSGGAISCGAPNQSVTYQKVKAHGHGYRVRRAYNCPPGQKGC</sequence>
<feature type="signal peptide" evidence="1">
    <location>
        <begin position="1"/>
        <end position="20"/>
    </location>
</feature>
<reference evidence="2 3" key="1">
    <citation type="submission" date="2016-10" db="EMBL/GenBank/DDBJ databases">
        <authorList>
            <person name="de Groot N.N."/>
        </authorList>
    </citation>
    <scope>NUCLEOTIDE SEQUENCE [LARGE SCALE GENOMIC DNA]</scope>
    <source>
        <strain evidence="2 3">DSM 27842</strain>
    </source>
</reference>
<proteinExistence type="predicted"/>
<dbReference type="Proteomes" id="UP000198893">
    <property type="component" value="Unassembled WGS sequence"/>
</dbReference>
<gene>
    <name evidence="2" type="ORF">SAMN04490248_10837</name>
</gene>
<organism evidence="2 3">
    <name type="scientific">Salinihabitans flavidus</name>
    <dbReference type="NCBI Taxonomy" id="569882"/>
    <lineage>
        <taxon>Bacteria</taxon>
        <taxon>Pseudomonadati</taxon>
        <taxon>Pseudomonadota</taxon>
        <taxon>Alphaproteobacteria</taxon>
        <taxon>Rhodobacterales</taxon>
        <taxon>Roseobacteraceae</taxon>
        <taxon>Salinihabitans</taxon>
    </lineage>
</organism>
<name>A0A1H8R8A5_9RHOB</name>
<dbReference type="STRING" id="569882.SAMN04490248_10837"/>
<keyword evidence="3" id="KW-1185">Reference proteome</keyword>
<dbReference type="RefSeq" id="WP_093117468.1">
    <property type="nucleotide sequence ID" value="NZ_FODS01000008.1"/>
</dbReference>
<feature type="chain" id="PRO_5011554096" evidence="1">
    <location>
        <begin position="21"/>
        <end position="96"/>
    </location>
</feature>
<keyword evidence="1" id="KW-0732">Signal</keyword>
<dbReference type="AlphaFoldDB" id="A0A1H8R8A5"/>
<evidence type="ECO:0000256" key="1">
    <source>
        <dbReference type="SAM" id="SignalP"/>
    </source>
</evidence>